<sequence>MNNHVTVLEIDGKALEHNLNYFKKKLLPTTKILAVVKAFSYGSDEVQVAKFLQDKIDYFAVAYAHEGIALREANIGKPILVLHPQIVNFQSIIDNCLEPNLYSFETFHAFLKLAKSNSLTDYPIHIKFNTGLNRLGFLPSDVSKIIDGLRENNHVKIQSLFSHLVASEDLNERDFTTRQIESFKNIVTDFDAFLKYKPLLHICNTSGVVNYPDAQFDMVRIGIGLYGFGNDDFETSQLKNTHNLSSIISQIHEIDPGNSVGYNRAFIATKKIRSATIPIGHADGISRALGNAKGFVTINHQKAPILGNVCMDMIMVDVTNINCKEGDKVIIFNHQKTIQEFADAAETITYEILTGISHRVKKVLKD</sequence>
<keyword evidence="10" id="KW-1185">Reference proteome</keyword>
<dbReference type="CDD" id="cd00430">
    <property type="entry name" value="PLPDE_III_AR"/>
    <property type="match status" value="1"/>
</dbReference>
<dbReference type="GO" id="GO:0030170">
    <property type="term" value="F:pyridoxal phosphate binding"/>
    <property type="evidence" value="ECO:0007669"/>
    <property type="project" value="UniProtKB-UniRule"/>
</dbReference>
<dbReference type="Pfam" id="PF01168">
    <property type="entry name" value="Ala_racemase_N"/>
    <property type="match status" value="1"/>
</dbReference>
<dbReference type="Gene3D" id="2.40.37.10">
    <property type="entry name" value="Lyase, Ornithine Decarboxylase, Chain A, domain 1"/>
    <property type="match status" value="1"/>
</dbReference>
<dbReference type="Pfam" id="PF00842">
    <property type="entry name" value="Ala_racemase_C"/>
    <property type="match status" value="1"/>
</dbReference>
<keyword evidence="4 5" id="KW-0413">Isomerase</keyword>
<dbReference type="InterPro" id="IPR001608">
    <property type="entry name" value="Ala_racemase_N"/>
</dbReference>
<dbReference type="UniPathway" id="UPA00042">
    <property type="reaction ID" value="UER00497"/>
</dbReference>
<evidence type="ECO:0000256" key="3">
    <source>
        <dbReference type="ARBA" id="ARBA00022898"/>
    </source>
</evidence>
<evidence type="ECO:0000313" key="10">
    <source>
        <dbReference type="Proteomes" id="UP000237608"/>
    </source>
</evidence>
<dbReference type="SUPFAM" id="SSF50621">
    <property type="entry name" value="Alanine racemase C-terminal domain-like"/>
    <property type="match status" value="1"/>
</dbReference>
<reference evidence="9 10" key="1">
    <citation type="submission" date="2016-12" db="EMBL/GenBank/DDBJ databases">
        <title>Trade-off between light-utilization and light-protection in marine flavobacteria.</title>
        <authorList>
            <person name="Kumagai Y."/>
            <person name="Yoshizawa S."/>
            <person name="Kogure K."/>
            <person name="Iwasaki W."/>
        </authorList>
    </citation>
    <scope>NUCLEOTIDE SEQUENCE [LARGE SCALE GENOMIC DNA]</scope>
    <source>
        <strain evidence="9 10">KCTC 22729</strain>
    </source>
</reference>
<evidence type="ECO:0000256" key="5">
    <source>
        <dbReference type="HAMAP-Rule" id="MF_01201"/>
    </source>
</evidence>
<dbReference type="EMBL" id="MSCL01000001">
    <property type="protein sequence ID" value="PQJ75329.1"/>
    <property type="molecule type" value="Genomic_DNA"/>
</dbReference>
<feature type="domain" description="Alanine racemase C-terminal" evidence="8">
    <location>
        <begin position="241"/>
        <end position="365"/>
    </location>
</feature>
<evidence type="ECO:0000256" key="1">
    <source>
        <dbReference type="ARBA" id="ARBA00000316"/>
    </source>
</evidence>
<evidence type="ECO:0000256" key="2">
    <source>
        <dbReference type="ARBA" id="ARBA00001933"/>
    </source>
</evidence>
<keyword evidence="3 5" id="KW-0663">Pyridoxal phosphate</keyword>
<dbReference type="SMART" id="SM01005">
    <property type="entry name" value="Ala_racemase_C"/>
    <property type="match status" value="1"/>
</dbReference>
<organism evidence="9 10">
    <name type="scientific">Polaribacter gangjinensis</name>
    <dbReference type="NCBI Taxonomy" id="574710"/>
    <lineage>
        <taxon>Bacteria</taxon>
        <taxon>Pseudomonadati</taxon>
        <taxon>Bacteroidota</taxon>
        <taxon>Flavobacteriia</taxon>
        <taxon>Flavobacteriales</taxon>
        <taxon>Flavobacteriaceae</taxon>
    </lineage>
</organism>
<protein>
    <recommendedName>
        <fullName evidence="5">Alanine racemase</fullName>
        <ecNumber evidence="5">5.1.1.1</ecNumber>
    </recommendedName>
</protein>
<comment type="function">
    <text evidence="5">Catalyzes the interconversion of L-alanine and D-alanine. May also act on other amino acids.</text>
</comment>
<dbReference type="HAMAP" id="MF_01201">
    <property type="entry name" value="Ala_racemase"/>
    <property type="match status" value="1"/>
</dbReference>
<gene>
    <name evidence="9" type="ORF">BTO13_08785</name>
</gene>
<evidence type="ECO:0000313" key="9">
    <source>
        <dbReference type="EMBL" id="PQJ75329.1"/>
    </source>
</evidence>
<dbReference type="PANTHER" id="PTHR30511:SF0">
    <property type="entry name" value="ALANINE RACEMASE, CATABOLIC-RELATED"/>
    <property type="match status" value="1"/>
</dbReference>
<dbReference type="Gene3D" id="3.20.20.10">
    <property type="entry name" value="Alanine racemase"/>
    <property type="match status" value="1"/>
</dbReference>
<dbReference type="InterPro" id="IPR029066">
    <property type="entry name" value="PLP-binding_barrel"/>
</dbReference>
<dbReference type="RefSeq" id="WP_105046469.1">
    <property type="nucleotide sequence ID" value="NZ_CP150662.1"/>
</dbReference>
<feature type="binding site" evidence="5 7">
    <location>
        <position position="311"/>
    </location>
    <ligand>
        <name>substrate</name>
    </ligand>
</feature>
<dbReference type="PRINTS" id="PR00992">
    <property type="entry name" value="ALARACEMASE"/>
</dbReference>
<comment type="similarity">
    <text evidence="5">Belongs to the alanine racemase family.</text>
</comment>
<dbReference type="SUPFAM" id="SSF51419">
    <property type="entry name" value="PLP-binding barrel"/>
    <property type="match status" value="1"/>
</dbReference>
<feature type="modified residue" description="N6-(pyridoxal phosphate)lysine" evidence="5 6">
    <location>
        <position position="37"/>
    </location>
</feature>
<dbReference type="FunFam" id="3.20.20.10:FF:000002">
    <property type="entry name" value="Alanine racemase"/>
    <property type="match status" value="1"/>
</dbReference>
<proteinExistence type="inferred from homology"/>
<feature type="active site" description="Proton acceptor; specific for L-alanine" evidence="5">
    <location>
        <position position="262"/>
    </location>
</feature>
<dbReference type="PANTHER" id="PTHR30511">
    <property type="entry name" value="ALANINE RACEMASE"/>
    <property type="match status" value="1"/>
</dbReference>
<comment type="cofactor">
    <cofactor evidence="2 5 6">
        <name>pyridoxal 5'-phosphate</name>
        <dbReference type="ChEBI" id="CHEBI:597326"/>
    </cofactor>
</comment>
<dbReference type="EC" id="5.1.1.1" evidence="5"/>
<dbReference type="NCBIfam" id="TIGR00492">
    <property type="entry name" value="alr"/>
    <property type="match status" value="1"/>
</dbReference>
<comment type="pathway">
    <text evidence="5">Amino-acid biosynthesis; D-alanine biosynthesis; D-alanine from L-alanine: step 1/1.</text>
</comment>
<evidence type="ECO:0000256" key="6">
    <source>
        <dbReference type="PIRSR" id="PIRSR600821-50"/>
    </source>
</evidence>
<comment type="caution">
    <text evidence="9">The sequence shown here is derived from an EMBL/GenBank/DDBJ whole genome shotgun (WGS) entry which is preliminary data.</text>
</comment>
<dbReference type="InterPro" id="IPR011079">
    <property type="entry name" value="Ala_racemase_C"/>
</dbReference>
<dbReference type="GO" id="GO:0008784">
    <property type="term" value="F:alanine racemase activity"/>
    <property type="evidence" value="ECO:0007669"/>
    <property type="project" value="UniProtKB-UniRule"/>
</dbReference>
<dbReference type="InterPro" id="IPR000821">
    <property type="entry name" value="Ala_racemase"/>
</dbReference>
<feature type="active site" description="Proton acceptor; specific for D-alanine" evidence="5">
    <location>
        <position position="37"/>
    </location>
</feature>
<dbReference type="GO" id="GO:0005829">
    <property type="term" value="C:cytosol"/>
    <property type="evidence" value="ECO:0007669"/>
    <property type="project" value="TreeGrafter"/>
</dbReference>
<name>A0A2S7WCH3_9FLAO</name>
<dbReference type="InterPro" id="IPR009006">
    <property type="entry name" value="Ala_racemase/Decarboxylase_C"/>
</dbReference>
<comment type="catalytic activity">
    <reaction evidence="1 5">
        <text>L-alanine = D-alanine</text>
        <dbReference type="Rhea" id="RHEA:20249"/>
        <dbReference type="ChEBI" id="CHEBI:57416"/>
        <dbReference type="ChEBI" id="CHEBI:57972"/>
        <dbReference type="EC" id="5.1.1.1"/>
    </reaction>
</comment>
<evidence type="ECO:0000256" key="4">
    <source>
        <dbReference type="ARBA" id="ARBA00023235"/>
    </source>
</evidence>
<dbReference type="AlphaFoldDB" id="A0A2S7WCH3"/>
<evidence type="ECO:0000256" key="7">
    <source>
        <dbReference type="PIRSR" id="PIRSR600821-52"/>
    </source>
</evidence>
<dbReference type="GO" id="GO:0030632">
    <property type="term" value="P:D-alanine biosynthetic process"/>
    <property type="evidence" value="ECO:0007669"/>
    <property type="project" value="UniProtKB-UniRule"/>
</dbReference>
<dbReference type="OrthoDB" id="9801978at2"/>
<evidence type="ECO:0000259" key="8">
    <source>
        <dbReference type="SMART" id="SM01005"/>
    </source>
</evidence>
<feature type="binding site" evidence="5 7">
    <location>
        <position position="134"/>
    </location>
    <ligand>
        <name>substrate</name>
    </ligand>
</feature>
<accession>A0A2S7WCH3</accession>
<dbReference type="Proteomes" id="UP000237608">
    <property type="component" value="Unassembled WGS sequence"/>
</dbReference>